<proteinExistence type="predicted"/>
<dbReference type="Proteomes" id="UP000615003">
    <property type="component" value="Unassembled WGS sequence"/>
</dbReference>
<organism evidence="1 2">
    <name type="scientific">Pseudoalteromonas carrageenovora IAM 12662</name>
    <dbReference type="NCBI Taxonomy" id="1314868"/>
    <lineage>
        <taxon>Bacteria</taxon>
        <taxon>Pseudomonadati</taxon>
        <taxon>Pseudomonadota</taxon>
        <taxon>Gammaproteobacteria</taxon>
        <taxon>Alteromonadales</taxon>
        <taxon>Pseudoalteromonadaceae</taxon>
        <taxon>Pseudoalteromonas</taxon>
    </lineage>
</organism>
<evidence type="ECO:0000313" key="2">
    <source>
        <dbReference type="Proteomes" id="UP000615003"/>
    </source>
</evidence>
<evidence type="ECO:0000313" key="1">
    <source>
        <dbReference type="EMBL" id="MBE0380845.1"/>
    </source>
</evidence>
<sequence>MLVAALTFVAQANKNKQQNDTKAIVNLKRFITLSLHYGE</sequence>
<name>A0ABR9EJV3_PSEVC</name>
<reference evidence="1 2" key="1">
    <citation type="submission" date="2015-06" db="EMBL/GenBank/DDBJ databases">
        <title>Genome sequence of Pseudoalteromonas carrageenovora.</title>
        <authorList>
            <person name="Xie B.-B."/>
            <person name="Rong J.-C."/>
            <person name="Qin Q.-L."/>
            <person name="Zhang Y.-Z."/>
        </authorList>
    </citation>
    <scope>NUCLEOTIDE SEQUENCE [LARGE SCALE GENOMIC DNA]</scope>
    <source>
        <strain evidence="1 2">IAM 12662</strain>
    </source>
</reference>
<comment type="caution">
    <text evidence="1">The sequence shown here is derived from an EMBL/GenBank/DDBJ whole genome shotgun (WGS) entry which is preliminary data.</text>
</comment>
<keyword evidence="2" id="KW-1185">Reference proteome</keyword>
<gene>
    <name evidence="1" type="ORF">PCARR_a2532</name>
</gene>
<accession>A0ABR9EJV3</accession>
<dbReference type="EMBL" id="AQGW01000013">
    <property type="protein sequence ID" value="MBE0380845.1"/>
    <property type="molecule type" value="Genomic_DNA"/>
</dbReference>
<protein>
    <submittedName>
        <fullName evidence="1">Uncharacterized protein</fullName>
    </submittedName>
</protein>